<proteinExistence type="predicted"/>
<feature type="region of interest" description="Disordered" evidence="1">
    <location>
        <begin position="1"/>
        <end position="127"/>
    </location>
</feature>
<feature type="compositionally biased region" description="Polar residues" evidence="1">
    <location>
        <begin position="287"/>
        <end position="317"/>
    </location>
</feature>
<dbReference type="PaxDb" id="9796-ENSECAP00000014460"/>
<reference evidence="2" key="2">
    <citation type="submission" date="2025-08" db="UniProtKB">
        <authorList>
            <consortium name="Ensembl"/>
        </authorList>
    </citation>
    <scope>IDENTIFICATION</scope>
    <source>
        <strain evidence="2">Thoroughbred</strain>
    </source>
</reference>
<dbReference type="GO" id="GO:0010789">
    <property type="term" value="P:meiotic sister chromatid cohesion involved in meiosis I"/>
    <property type="evidence" value="ECO:0000318"/>
    <property type="project" value="GO_Central"/>
</dbReference>
<accession>F6XGM0</accession>
<sequence>MWPLRVYTRKKRADQRLNLTPTPDLAEPPPGPGRRLAARCKPRRAGLRGGARGLKGNDKAHGLPKIAEKAERSAQGAGCSGLPSTQLRVTGEKNLQESSTSEELRDEKMAPLSESVPDDLQIDSSSSNSELLSGLSLQHEISSSLLSYSITDSYTEYKSFEESLSSFPSPELFRGSDCLDWERPKLEYLQCKNSTLLDTSKAVPIEKASQFSNLSAILSTSSEDYQKCHRKIGMLLADQNIPPKPKNTSNSESDNAACEVLLAEKTCPSTPEKTKKKPEKDPEPRDTNFQTKLSSQHLKIKVPSSQQKSTLESSAGRSVTKVLLPQPLETALNTNSSTPDKKSRGLLTSTPSSQTAGFVIDLSSVQKASFEELFPNVSKYVNSNEIVSGSSLQENASNEVPSKTSEVCYIIRASPGTRQVKSKSVIVKKKTYSPPKDIPQDIIIKTNGRM</sequence>
<dbReference type="AlphaFoldDB" id="F6XGM0"/>
<dbReference type="GO" id="GO:0000776">
    <property type="term" value="C:kinetochore"/>
    <property type="evidence" value="ECO:0007669"/>
    <property type="project" value="Ensembl"/>
</dbReference>
<dbReference type="GO" id="GO:0016321">
    <property type="term" value="P:female meiosis chromosome segregation"/>
    <property type="evidence" value="ECO:0000318"/>
    <property type="project" value="GO_Central"/>
</dbReference>
<dbReference type="InParanoid" id="F6XGM0"/>
<evidence type="ECO:0000313" key="3">
    <source>
        <dbReference type="Proteomes" id="UP000002281"/>
    </source>
</evidence>
<dbReference type="PANTHER" id="PTHR38006:SF1">
    <property type="entry name" value="MEIOSIS-SPECIFIC KINETOCHORE PROTEIN"/>
    <property type="match status" value="1"/>
</dbReference>
<evidence type="ECO:0000313" key="2">
    <source>
        <dbReference type="Ensembl" id="ENSECAP00000014460.4"/>
    </source>
</evidence>
<feature type="compositionally biased region" description="Basic and acidic residues" evidence="1">
    <location>
        <begin position="55"/>
        <end position="72"/>
    </location>
</feature>
<organism evidence="2 3">
    <name type="scientific">Equus caballus</name>
    <name type="common">Horse</name>
    <dbReference type="NCBI Taxonomy" id="9796"/>
    <lineage>
        <taxon>Eukaryota</taxon>
        <taxon>Metazoa</taxon>
        <taxon>Chordata</taxon>
        <taxon>Craniata</taxon>
        <taxon>Vertebrata</taxon>
        <taxon>Euteleostomi</taxon>
        <taxon>Mammalia</taxon>
        <taxon>Eutheria</taxon>
        <taxon>Laurasiatheria</taxon>
        <taxon>Perissodactyla</taxon>
        <taxon>Equidae</taxon>
        <taxon>Equus</taxon>
    </lineage>
</organism>
<dbReference type="GO" id="GO:0051754">
    <property type="term" value="P:meiotic sister chromatid cohesion, centromeric"/>
    <property type="evidence" value="ECO:0000318"/>
    <property type="project" value="GO_Central"/>
</dbReference>
<name>F6XGM0_HORSE</name>
<dbReference type="STRING" id="9796.ENSECAP00000014460"/>
<dbReference type="InterPro" id="IPR034545">
    <property type="entry name" value="Meikin"/>
</dbReference>
<dbReference type="GO" id="GO:0007060">
    <property type="term" value="P:male meiosis chromosome segregation"/>
    <property type="evidence" value="ECO:0000318"/>
    <property type="project" value="GO_Central"/>
</dbReference>
<dbReference type="Ensembl" id="ENSECAT00000017779.4">
    <property type="protein sequence ID" value="ENSECAP00000014460.4"/>
    <property type="gene ID" value="ENSECAG00000016913.4"/>
</dbReference>
<dbReference type="Bgee" id="ENSECAG00000016913">
    <property type="expression patterns" value="Expressed in testis and 1 other cell type or tissue"/>
</dbReference>
<dbReference type="PANTHER" id="PTHR38006">
    <property type="entry name" value="MEIOSIS-SPECIFIC KINETOCHORE PROTEIN"/>
    <property type="match status" value="1"/>
</dbReference>
<gene>
    <name evidence="2" type="primary">MEIKIN</name>
</gene>
<dbReference type="HOGENOM" id="CLU_1182505_0_0_1"/>
<dbReference type="Proteomes" id="UP000002281">
    <property type="component" value="Chromosome 14"/>
</dbReference>
<protein>
    <submittedName>
        <fullName evidence="2">Meiotic kinetochore factor</fullName>
    </submittedName>
</protein>
<keyword evidence="3" id="KW-1185">Reference proteome</keyword>
<reference evidence="2" key="3">
    <citation type="submission" date="2025-09" db="UniProtKB">
        <authorList>
            <consortium name="Ensembl"/>
        </authorList>
    </citation>
    <scope>IDENTIFICATION</scope>
    <source>
        <strain evidence="2">Thoroughbred</strain>
    </source>
</reference>
<dbReference type="GO" id="GO:0045143">
    <property type="term" value="P:homologous chromosome segregation"/>
    <property type="evidence" value="ECO:0000318"/>
    <property type="project" value="GO_Central"/>
</dbReference>
<evidence type="ECO:0000256" key="1">
    <source>
        <dbReference type="SAM" id="MobiDB-lite"/>
    </source>
</evidence>
<feature type="compositionally biased region" description="Basic residues" evidence="1">
    <location>
        <begin position="36"/>
        <end position="46"/>
    </location>
</feature>
<dbReference type="GeneTree" id="ENSGT00390000016270"/>
<reference evidence="2 3" key="1">
    <citation type="journal article" date="2009" name="Science">
        <title>Genome sequence, comparative analysis, and population genetics of the domestic horse.</title>
        <authorList>
            <consortium name="Broad Institute Genome Sequencing Platform"/>
            <consortium name="Broad Institute Whole Genome Assembly Team"/>
            <person name="Wade C.M."/>
            <person name="Giulotto E."/>
            <person name="Sigurdsson S."/>
            <person name="Zoli M."/>
            <person name="Gnerre S."/>
            <person name="Imsland F."/>
            <person name="Lear T.L."/>
            <person name="Adelson D.L."/>
            <person name="Bailey E."/>
            <person name="Bellone R.R."/>
            <person name="Bloecker H."/>
            <person name="Distl O."/>
            <person name="Edgar R.C."/>
            <person name="Garber M."/>
            <person name="Leeb T."/>
            <person name="Mauceli E."/>
            <person name="MacLeod J.N."/>
            <person name="Penedo M.C.T."/>
            <person name="Raison J.M."/>
            <person name="Sharpe T."/>
            <person name="Vogel J."/>
            <person name="Andersson L."/>
            <person name="Antczak D.F."/>
            <person name="Biagi T."/>
            <person name="Binns M.M."/>
            <person name="Chowdhary B.P."/>
            <person name="Coleman S.J."/>
            <person name="Della Valle G."/>
            <person name="Fryc S."/>
            <person name="Guerin G."/>
            <person name="Hasegawa T."/>
            <person name="Hill E.W."/>
            <person name="Jurka J."/>
            <person name="Kiialainen A."/>
            <person name="Lindgren G."/>
            <person name="Liu J."/>
            <person name="Magnani E."/>
            <person name="Mickelson J.R."/>
            <person name="Murray J."/>
            <person name="Nergadze S.G."/>
            <person name="Onofrio R."/>
            <person name="Pedroni S."/>
            <person name="Piras M.F."/>
            <person name="Raudsepp T."/>
            <person name="Rocchi M."/>
            <person name="Roeed K.H."/>
            <person name="Ryder O.A."/>
            <person name="Searle S."/>
            <person name="Skow L."/>
            <person name="Swinburne J.E."/>
            <person name="Syvaenen A.C."/>
            <person name="Tozaki T."/>
            <person name="Valberg S.J."/>
            <person name="Vaudin M."/>
            <person name="White J.R."/>
            <person name="Zody M.C."/>
            <person name="Lander E.S."/>
            <person name="Lindblad-Toh K."/>
        </authorList>
    </citation>
    <scope>NUCLEOTIDE SEQUENCE [LARGE SCALE GENOMIC DNA]</scope>
    <source>
        <strain evidence="2 3">Thoroughbred</strain>
    </source>
</reference>
<feature type="region of interest" description="Disordered" evidence="1">
    <location>
        <begin position="263"/>
        <end position="350"/>
    </location>
</feature>
<dbReference type="OrthoDB" id="8443315at2759"/>